<sequence length="156" mass="16577">MRFSSWFQSHSFRCFRERFSFWSKDSCLPSLRFGARLPFGSCGVSSAGGSSSRRVAASASALMRARSRACASSRSFASAASRFSFSARSRRAVEASRDSLSGGLTTTLSFRSGWAGAQSGISPKELSESESSAIVGSVNRLLLCLALKSAACCLAL</sequence>
<dbReference type="EMBL" id="CAKKNE010000001">
    <property type="protein sequence ID" value="CAH0364744.1"/>
    <property type="molecule type" value="Genomic_DNA"/>
</dbReference>
<evidence type="ECO:0000313" key="2">
    <source>
        <dbReference type="Proteomes" id="UP000789595"/>
    </source>
</evidence>
<protein>
    <submittedName>
        <fullName evidence="1">Uncharacterized protein</fullName>
    </submittedName>
</protein>
<dbReference type="Proteomes" id="UP000789595">
    <property type="component" value="Unassembled WGS sequence"/>
</dbReference>
<comment type="caution">
    <text evidence="1">The sequence shown here is derived from an EMBL/GenBank/DDBJ whole genome shotgun (WGS) entry which is preliminary data.</text>
</comment>
<proteinExistence type="predicted"/>
<name>A0A8J2SAN4_9STRA</name>
<dbReference type="AlphaFoldDB" id="A0A8J2SAN4"/>
<reference evidence="1" key="1">
    <citation type="submission" date="2021-11" db="EMBL/GenBank/DDBJ databases">
        <authorList>
            <consortium name="Genoscope - CEA"/>
            <person name="William W."/>
        </authorList>
    </citation>
    <scope>NUCLEOTIDE SEQUENCE</scope>
</reference>
<feature type="non-terminal residue" evidence="1">
    <location>
        <position position="156"/>
    </location>
</feature>
<accession>A0A8J2SAN4</accession>
<gene>
    <name evidence="1" type="ORF">PECAL_1P11230</name>
</gene>
<keyword evidence="2" id="KW-1185">Reference proteome</keyword>
<organism evidence="1 2">
    <name type="scientific">Pelagomonas calceolata</name>
    <dbReference type="NCBI Taxonomy" id="35677"/>
    <lineage>
        <taxon>Eukaryota</taxon>
        <taxon>Sar</taxon>
        <taxon>Stramenopiles</taxon>
        <taxon>Ochrophyta</taxon>
        <taxon>Pelagophyceae</taxon>
        <taxon>Pelagomonadales</taxon>
        <taxon>Pelagomonadaceae</taxon>
        <taxon>Pelagomonas</taxon>
    </lineage>
</organism>
<evidence type="ECO:0000313" key="1">
    <source>
        <dbReference type="EMBL" id="CAH0364744.1"/>
    </source>
</evidence>